<dbReference type="Pfam" id="PF09844">
    <property type="entry name" value="DUF2071"/>
    <property type="match status" value="1"/>
</dbReference>
<evidence type="ECO:0000313" key="1">
    <source>
        <dbReference type="EMBL" id="REH54641.1"/>
    </source>
</evidence>
<dbReference type="Proteomes" id="UP000256884">
    <property type="component" value="Unassembled WGS sequence"/>
</dbReference>
<protein>
    <recommendedName>
        <fullName evidence="3">DUF2071 domain-containing protein</fullName>
    </recommendedName>
</protein>
<dbReference type="AlphaFoldDB" id="A0A3E0I7P7"/>
<evidence type="ECO:0008006" key="3">
    <source>
        <dbReference type="Google" id="ProtNLM"/>
    </source>
</evidence>
<name>A0A3E0I7P7_9FLAO</name>
<reference evidence="1 2" key="1">
    <citation type="submission" date="2018-08" db="EMBL/GenBank/DDBJ databases">
        <title>Genomic Encyclopedia of Type Strains, Phase IV (KMG-IV): sequencing the most valuable type-strain genomes for metagenomic binning, comparative biology and taxonomic classification.</title>
        <authorList>
            <person name="Goeker M."/>
        </authorList>
    </citation>
    <scope>NUCLEOTIDE SEQUENCE [LARGE SCALE GENOMIC DNA]</scope>
    <source>
        <strain evidence="1 2">DSM 18841</strain>
    </source>
</reference>
<organism evidence="1 2">
    <name type="scientific">Tenacibaculum gallaicum</name>
    <dbReference type="NCBI Taxonomy" id="561505"/>
    <lineage>
        <taxon>Bacteria</taxon>
        <taxon>Pseudomonadati</taxon>
        <taxon>Bacteroidota</taxon>
        <taxon>Flavobacteriia</taxon>
        <taxon>Flavobacteriales</taxon>
        <taxon>Flavobacteriaceae</taxon>
        <taxon>Tenacibaculum</taxon>
    </lineage>
</organism>
<comment type="caution">
    <text evidence="1">The sequence shown here is derived from an EMBL/GenBank/DDBJ whole genome shotgun (WGS) entry which is preliminary data.</text>
</comment>
<evidence type="ECO:0000313" key="2">
    <source>
        <dbReference type="Proteomes" id="UP000256884"/>
    </source>
</evidence>
<dbReference type="OrthoDB" id="1421826at2"/>
<proteinExistence type="predicted"/>
<accession>A0A3E0I7P7</accession>
<dbReference type="InterPro" id="IPR018644">
    <property type="entry name" value="DUF2071"/>
</dbReference>
<dbReference type="PANTHER" id="PTHR39186:SF1">
    <property type="entry name" value="DUF2071 DOMAIN-CONTAINING PROTEIN"/>
    <property type="match status" value="1"/>
</dbReference>
<sequence>MSFLKAEWRKLVMINYEVNPEVLKDYIPKGTELDFYENKCYISVVGFMFLNTKLLGVKVPFHTNFEEVNLRFYVKRKEKRGVVFIKEIVPKPAITFVANTIYKENYQTLPMKHSWIEKSDKLKVSYQWNINKKRNSVSVESKSKSAPIKPYTEIEFIAEHYWGYAKDKNGTTEYEVKHPTWKYYPVIDYKIDVDFSATYGEHFSFLQNQKPSSVFLLEGSEISVENKIVL</sequence>
<dbReference type="EMBL" id="QUNS01000002">
    <property type="protein sequence ID" value="REH54641.1"/>
    <property type="molecule type" value="Genomic_DNA"/>
</dbReference>
<dbReference type="PANTHER" id="PTHR39186">
    <property type="entry name" value="DUF2071 FAMILY PROTEIN"/>
    <property type="match status" value="1"/>
</dbReference>
<dbReference type="RefSeq" id="WP_115900291.1">
    <property type="nucleotide sequence ID" value="NZ_QUNS01000002.1"/>
</dbReference>
<keyword evidence="2" id="KW-1185">Reference proteome</keyword>
<gene>
    <name evidence="1" type="ORF">C7448_102164</name>
</gene>